<evidence type="ECO:0000256" key="8">
    <source>
        <dbReference type="ARBA" id="ARBA00023136"/>
    </source>
</evidence>
<protein>
    <submittedName>
        <fullName evidence="10">Dipeptide ABC transporter ATP-binding protein</fullName>
    </submittedName>
</protein>
<dbReference type="FunFam" id="3.40.50.300:FF:000016">
    <property type="entry name" value="Oligopeptide ABC transporter ATP-binding component"/>
    <property type="match status" value="1"/>
</dbReference>
<dbReference type="SMART" id="SM00382">
    <property type="entry name" value="AAA"/>
    <property type="match status" value="2"/>
</dbReference>
<dbReference type="NCBIfam" id="NF008453">
    <property type="entry name" value="PRK11308.1"/>
    <property type="match status" value="2"/>
</dbReference>
<keyword evidence="11" id="KW-1185">Reference proteome</keyword>
<dbReference type="CDD" id="cd03257">
    <property type="entry name" value="ABC_NikE_OppD_transporters"/>
    <property type="match status" value="2"/>
</dbReference>
<dbReference type="GO" id="GO:0016887">
    <property type="term" value="F:ATP hydrolysis activity"/>
    <property type="evidence" value="ECO:0007669"/>
    <property type="project" value="InterPro"/>
</dbReference>
<keyword evidence="5" id="KW-0997">Cell inner membrane</keyword>
<dbReference type="GO" id="GO:0055085">
    <property type="term" value="P:transmembrane transport"/>
    <property type="evidence" value="ECO:0007669"/>
    <property type="project" value="UniProtKB-ARBA"/>
</dbReference>
<dbReference type="GO" id="GO:0005886">
    <property type="term" value="C:plasma membrane"/>
    <property type="evidence" value="ECO:0007669"/>
    <property type="project" value="UniProtKB-SubCell"/>
</dbReference>
<dbReference type="NCBIfam" id="TIGR01727">
    <property type="entry name" value="oligo_HPY"/>
    <property type="match status" value="1"/>
</dbReference>
<dbReference type="Gene3D" id="3.40.50.300">
    <property type="entry name" value="P-loop containing nucleotide triphosphate hydrolases"/>
    <property type="match status" value="2"/>
</dbReference>
<name>A0AA86J724_9BURK</name>
<dbReference type="GO" id="GO:0005524">
    <property type="term" value="F:ATP binding"/>
    <property type="evidence" value="ECO:0007669"/>
    <property type="project" value="UniProtKB-KW"/>
</dbReference>
<dbReference type="Pfam" id="PF00005">
    <property type="entry name" value="ABC_tran"/>
    <property type="match status" value="2"/>
</dbReference>
<evidence type="ECO:0000256" key="1">
    <source>
        <dbReference type="ARBA" id="ARBA00004417"/>
    </source>
</evidence>
<dbReference type="Pfam" id="PF08352">
    <property type="entry name" value="oligo_HPY"/>
    <property type="match status" value="2"/>
</dbReference>
<keyword evidence="6" id="KW-0547">Nucleotide-binding</keyword>
<accession>A0AA86J724</accession>
<dbReference type="InterPro" id="IPR027417">
    <property type="entry name" value="P-loop_NTPase"/>
</dbReference>
<keyword evidence="7 10" id="KW-0067">ATP-binding</keyword>
<evidence type="ECO:0000256" key="5">
    <source>
        <dbReference type="ARBA" id="ARBA00022519"/>
    </source>
</evidence>
<dbReference type="Proteomes" id="UP001329151">
    <property type="component" value="Chromosome"/>
</dbReference>
<dbReference type="PROSITE" id="PS50893">
    <property type="entry name" value="ABC_TRANSPORTER_2"/>
    <property type="match status" value="2"/>
</dbReference>
<dbReference type="KEGG" id="lto:RGQ30_11810"/>
<dbReference type="InterPro" id="IPR017871">
    <property type="entry name" value="ABC_transporter-like_CS"/>
</dbReference>
<dbReference type="InterPro" id="IPR003593">
    <property type="entry name" value="AAA+_ATPase"/>
</dbReference>
<dbReference type="PANTHER" id="PTHR43297">
    <property type="entry name" value="OLIGOPEPTIDE TRANSPORT ATP-BINDING PROTEIN APPD"/>
    <property type="match status" value="1"/>
</dbReference>
<dbReference type="SUPFAM" id="SSF52540">
    <property type="entry name" value="P-loop containing nucleoside triphosphate hydrolases"/>
    <property type="match status" value="2"/>
</dbReference>
<keyword evidence="8" id="KW-0472">Membrane</keyword>
<evidence type="ECO:0000256" key="7">
    <source>
        <dbReference type="ARBA" id="ARBA00022840"/>
    </source>
</evidence>
<dbReference type="InterPro" id="IPR003439">
    <property type="entry name" value="ABC_transporter-like_ATP-bd"/>
</dbReference>
<evidence type="ECO:0000259" key="9">
    <source>
        <dbReference type="PROSITE" id="PS50893"/>
    </source>
</evidence>
<dbReference type="RefSeq" id="WP_130556793.1">
    <property type="nucleotide sequence ID" value="NZ_AP028947.1"/>
</dbReference>
<sequence length="614" mass="66608">MSLLDIHGLSTRLASEAGWVHALDDLSLAIEKGQTFALVGESGCGKSMTALSIARLLPDSGAIVAGRVCLGEGSSSTSTTSTDVLRISETAMRTLRGKRIAMIFQEPGTSLNPVMTVGDQLTEVICLHTGASKQQALQEAAQWLERVGIPEPAKRLQQYPFEMSGGQKQRVMIAMALSVKPDLLIADEPTTALDVSIQAQVLDLLKTLQREQGMAMLLITHDLAIVKQMADTVGLMYAGQLVEKASVAEFFARPRHPYAHALVKSLPSQAQRGHALYALEGRVPSLVNPKPGCRFEARCIHAQENCSVTTPELLQASETHTVRCFYHADLSFKKPGADAVPTVDSISSAAAAKVVLQTVSLSVAYPEKKGVFQKSFKPVLNKLDLTLLQGRTVALVGESGSGKTTAARALLGLLGSNAKVGGDVLMESRPLRQWAERGPHGWRSRIQFVFQDPFASLNPRHRIAEILEEPLISLRPDLDAPARQARIAKVIEQVSMPVEALARFPHEFSGGQRQRIAIARALVSEPKILICDEPTSALDVSVQAQILNLLKRLQNETGVAMLFITHNLAVVQYLADEVVVLRHGEVVERSSAELLFANPQHAYTRQLINAAPML</sequence>
<dbReference type="EMBL" id="AP028947">
    <property type="protein sequence ID" value="BET25680.1"/>
    <property type="molecule type" value="Genomic_DNA"/>
</dbReference>
<dbReference type="InterPro" id="IPR013563">
    <property type="entry name" value="Oligopep_ABC_C"/>
</dbReference>
<keyword evidence="4" id="KW-1003">Cell membrane</keyword>
<dbReference type="PROSITE" id="PS00211">
    <property type="entry name" value="ABC_TRANSPORTER_1"/>
    <property type="match status" value="2"/>
</dbReference>
<evidence type="ECO:0000313" key="11">
    <source>
        <dbReference type="Proteomes" id="UP001329151"/>
    </source>
</evidence>
<comment type="similarity">
    <text evidence="2">Belongs to the ABC transporter superfamily.</text>
</comment>
<evidence type="ECO:0000256" key="4">
    <source>
        <dbReference type="ARBA" id="ARBA00022475"/>
    </source>
</evidence>
<dbReference type="AlphaFoldDB" id="A0AA86J724"/>
<comment type="subcellular location">
    <subcellularLocation>
        <location evidence="1">Cell inner membrane</location>
        <topology evidence="1">Peripheral membrane protein</topology>
    </subcellularLocation>
</comment>
<evidence type="ECO:0000256" key="2">
    <source>
        <dbReference type="ARBA" id="ARBA00005417"/>
    </source>
</evidence>
<dbReference type="NCBIfam" id="NF007739">
    <property type="entry name" value="PRK10419.1"/>
    <property type="match status" value="2"/>
</dbReference>
<evidence type="ECO:0000256" key="6">
    <source>
        <dbReference type="ARBA" id="ARBA00022741"/>
    </source>
</evidence>
<dbReference type="InterPro" id="IPR050388">
    <property type="entry name" value="ABC_Ni/Peptide_Import"/>
</dbReference>
<proteinExistence type="inferred from homology"/>
<gene>
    <name evidence="10" type="ORF">RGQ30_11810</name>
</gene>
<feature type="domain" description="ABC transporter" evidence="9">
    <location>
        <begin position="356"/>
        <end position="608"/>
    </location>
</feature>
<dbReference type="GO" id="GO:0015833">
    <property type="term" value="P:peptide transport"/>
    <property type="evidence" value="ECO:0007669"/>
    <property type="project" value="InterPro"/>
</dbReference>
<keyword evidence="3" id="KW-0813">Transport</keyword>
<evidence type="ECO:0000256" key="3">
    <source>
        <dbReference type="ARBA" id="ARBA00022448"/>
    </source>
</evidence>
<organism evidence="10 11">
    <name type="scientific">Limnobacter thiooxidans</name>
    <dbReference type="NCBI Taxonomy" id="131080"/>
    <lineage>
        <taxon>Bacteria</taxon>
        <taxon>Pseudomonadati</taxon>
        <taxon>Pseudomonadota</taxon>
        <taxon>Betaproteobacteria</taxon>
        <taxon>Burkholderiales</taxon>
        <taxon>Burkholderiaceae</taxon>
        <taxon>Limnobacter</taxon>
    </lineage>
</organism>
<dbReference type="PANTHER" id="PTHR43297:SF2">
    <property type="entry name" value="DIPEPTIDE TRANSPORT ATP-BINDING PROTEIN DPPD"/>
    <property type="match status" value="1"/>
</dbReference>
<evidence type="ECO:0000313" key="10">
    <source>
        <dbReference type="EMBL" id="BET25680.1"/>
    </source>
</evidence>
<feature type="domain" description="ABC transporter" evidence="9">
    <location>
        <begin position="1"/>
        <end position="263"/>
    </location>
</feature>
<reference evidence="10 11" key="1">
    <citation type="submission" date="2023-10" db="EMBL/GenBank/DDBJ databases">
        <title>Complete Genome Sequence of Limnobacter thiooxidans CS-K2T, Isolated from freshwater lake sediments in Bavaria, Germany.</title>
        <authorList>
            <person name="Naruki M."/>
            <person name="Watanabe A."/>
            <person name="Warashina T."/>
            <person name="Morita T."/>
            <person name="Arakawa K."/>
        </authorList>
    </citation>
    <scope>NUCLEOTIDE SEQUENCE [LARGE SCALE GENOMIC DNA]</scope>
    <source>
        <strain evidence="10 11">CS-K2</strain>
    </source>
</reference>